<organism evidence="2 3">
    <name type="scientific">Halomonas salifodinae</name>
    <dbReference type="NCBI Taxonomy" id="438745"/>
    <lineage>
        <taxon>Bacteria</taxon>
        <taxon>Pseudomonadati</taxon>
        <taxon>Pseudomonadota</taxon>
        <taxon>Gammaproteobacteria</taxon>
        <taxon>Oceanospirillales</taxon>
        <taxon>Halomonadaceae</taxon>
        <taxon>Halomonas</taxon>
    </lineage>
</organism>
<name>A0ABW2F2D4_9GAMM</name>
<dbReference type="Pfam" id="PF03374">
    <property type="entry name" value="ANT"/>
    <property type="match status" value="1"/>
</dbReference>
<dbReference type="InterPro" id="IPR005039">
    <property type="entry name" value="Ant_C"/>
</dbReference>
<reference evidence="3" key="1">
    <citation type="journal article" date="2019" name="Int. J. Syst. Evol. Microbiol.">
        <title>The Global Catalogue of Microorganisms (GCM) 10K type strain sequencing project: providing services to taxonomists for standard genome sequencing and annotation.</title>
        <authorList>
            <consortium name="The Broad Institute Genomics Platform"/>
            <consortium name="The Broad Institute Genome Sequencing Center for Infectious Disease"/>
            <person name="Wu L."/>
            <person name="Ma J."/>
        </authorList>
    </citation>
    <scope>NUCLEOTIDE SEQUENCE [LARGE SCALE GENOMIC DNA]</scope>
    <source>
        <strain evidence="3">CGMCC 1.13666</strain>
    </source>
</reference>
<accession>A0ABW2F2D4</accession>
<protein>
    <submittedName>
        <fullName evidence="2">Phage antirepressor KilAC domain-containing protein</fullName>
    </submittedName>
</protein>
<evidence type="ECO:0000313" key="2">
    <source>
        <dbReference type="EMBL" id="MFC7091208.1"/>
    </source>
</evidence>
<dbReference type="RefSeq" id="WP_346064232.1">
    <property type="nucleotide sequence ID" value="NZ_BAAADR010000046.1"/>
</dbReference>
<proteinExistence type="predicted"/>
<evidence type="ECO:0000259" key="1">
    <source>
        <dbReference type="Pfam" id="PF03374"/>
    </source>
</evidence>
<feature type="domain" description="Antirepressor protein C-terminal" evidence="1">
    <location>
        <begin position="5"/>
        <end position="83"/>
    </location>
</feature>
<evidence type="ECO:0000313" key="3">
    <source>
        <dbReference type="Proteomes" id="UP001596411"/>
    </source>
</evidence>
<dbReference type="EMBL" id="JBHSZP010000034">
    <property type="protein sequence ID" value="MFC7091208.1"/>
    <property type="molecule type" value="Genomic_DNA"/>
</dbReference>
<gene>
    <name evidence="2" type="ORF">ACFQH5_16820</name>
</gene>
<sequence>MHRRTYTLDQAAPLLNLGRNTLARRLRLAGVLGSDNLPAGPYRGKTQWLRVATGTYHHPISGWTHYGRTEFTDAGLDHIAAKLGIDLAHLPAHHARRATPQAHEARSMS</sequence>
<dbReference type="Proteomes" id="UP001596411">
    <property type="component" value="Unassembled WGS sequence"/>
</dbReference>
<comment type="caution">
    <text evidence="2">The sequence shown here is derived from an EMBL/GenBank/DDBJ whole genome shotgun (WGS) entry which is preliminary data.</text>
</comment>
<keyword evidence="3" id="KW-1185">Reference proteome</keyword>